<dbReference type="Gene3D" id="2.130.10.30">
    <property type="entry name" value="Regulator of chromosome condensation 1/beta-lactamase-inhibitor protein II"/>
    <property type="match status" value="3"/>
</dbReference>
<dbReference type="SUPFAM" id="SSF81383">
    <property type="entry name" value="F-box domain"/>
    <property type="match status" value="1"/>
</dbReference>
<feature type="region of interest" description="Disordered" evidence="2">
    <location>
        <begin position="495"/>
        <end position="553"/>
    </location>
</feature>
<gene>
    <name evidence="3" type="ORF">RHOBADRAFT_53234</name>
</gene>
<protein>
    <recommendedName>
        <fullName evidence="5">F-box domain-containing protein</fullName>
    </recommendedName>
</protein>
<evidence type="ECO:0000256" key="1">
    <source>
        <dbReference type="PROSITE-ProRule" id="PRU00235"/>
    </source>
</evidence>
<keyword evidence="4" id="KW-1185">Reference proteome</keyword>
<dbReference type="GeneID" id="28977190"/>
<name>A0A194S3Z3_RHOGW</name>
<dbReference type="PANTHER" id="PTHR45982:SF1">
    <property type="entry name" value="REGULATOR OF CHROMOSOME CONDENSATION"/>
    <property type="match status" value="1"/>
</dbReference>
<feature type="region of interest" description="Disordered" evidence="2">
    <location>
        <begin position="343"/>
        <end position="368"/>
    </location>
</feature>
<feature type="repeat" description="RCC1" evidence="1">
    <location>
        <begin position="147"/>
        <end position="204"/>
    </location>
</feature>
<dbReference type="SUPFAM" id="SSF50985">
    <property type="entry name" value="RCC1/BLIP-II"/>
    <property type="match status" value="1"/>
</dbReference>
<accession>A0A194S3Z3</accession>
<dbReference type="PRINTS" id="PR00633">
    <property type="entry name" value="RCCNDNSATION"/>
</dbReference>
<dbReference type="RefSeq" id="XP_018271279.1">
    <property type="nucleotide sequence ID" value="XM_018416742.1"/>
</dbReference>
<dbReference type="InterPro" id="IPR000408">
    <property type="entry name" value="Reg_chr_condens"/>
</dbReference>
<dbReference type="InterPro" id="IPR009091">
    <property type="entry name" value="RCC1/BLIP-II"/>
</dbReference>
<feature type="compositionally biased region" description="Low complexity" evidence="2">
    <location>
        <begin position="596"/>
        <end position="610"/>
    </location>
</feature>
<dbReference type="EMBL" id="KQ474078">
    <property type="protein sequence ID" value="KPV75230.1"/>
    <property type="molecule type" value="Genomic_DNA"/>
</dbReference>
<dbReference type="PANTHER" id="PTHR45982">
    <property type="entry name" value="REGULATOR OF CHROMOSOME CONDENSATION"/>
    <property type="match status" value="1"/>
</dbReference>
<dbReference type="OrthoDB" id="61110at2759"/>
<feature type="compositionally biased region" description="Basic and acidic residues" evidence="2">
    <location>
        <begin position="357"/>
        <end position="368"/>
    </location>
</feature>
<sequence length="689" mass="72624">MTTAPPDHLSKLPSDLLVDSLLPAIAPRDLVALSLANRAWHHFVAGEGGPCEILWQRRAASDFRFPVLASGRRTGWRALYSSLASSSASQTTNGRLGFPSHRTGIPPSLRSLVIGDALPVPTLIELPAPPVALVAGGWSFHALGSNGEVVSWGQLNGGLFAGDDAPLSNEGRTVRPMVLPQSEAVGPVAQLEAGRAHVVMRGEDGRAWEVRALGRVVEVRDEGGRWGASAGGGQGAIVLVQAGWDYSAVLTAGGDIYVWWGLAPAASDEGAAAAGEDDLDDPSSQGVAFPLDLDTLRLPPLPSSSSSTLAADPISLISCGDDLILALTRTGTLYRLDLSPVAPNPNQPRIPPGAFNDPHDSPIRSRESRSRLEAAFVSGARRWTCLRRFCDISEVGRLEGLSVSGETRITHVSAHFESFAAYSVPSSSDPTGSIVLLGRKDMDDSAAPVVIPQLQNIGVIKIAHGDYHNLALTSSGHLFAWGAWSAGALGLGHPQLANTPLSSPTAAPPPRDSQQQPRPYPMPQFGDAPQQPHPLFPGFLPARPAAPVQRPPERVDMPTRVRFHGELRGGTETGRAKYVYAVAASGWHSGCLAVEASSSSPSSTSTTATRPDADDDDDEQEEPMIRLQRRATAEQEMADLARAADEERLNGSRGWMGRLGTMGPFRVGFAGRGARGGGAGGLTRGGGRV</sequence>
<dbReference type="InterPro" id="IPR036047">
    <property type="entry name" value="F-box-like_dom_sf"/>
</dbReference>
<feature type="repeat" description="RCC1" evidence="1">
    <location>
        <begin position="432"/>
        <end position="475"/>
    </location>
</feature>
<evidence type="ECO:0000313" key="4">
    <source>
        <dbReference type="Proteomes" id="UP000053890"/>
    </source>
</evidence>
<proteinExistence type="predicted"/>
<dbReference type="OMA" id="FPYLDAK"/>
<dbReference type="STRING" id="578459.A0A194S3Z3"/>
<dbReference type="Proteomes" id="UP000053890">
    <property type="component" value="Unassembled WGS sequence"/>
</dbReference>
<dbReference type="CDD" id="cd09917">
    <property type="entry name" value="F-box_SF"/>
    <property type="match status" value="1"/>
</dbReference>
<evidence type="ECO:0000256" key="2">
    <source>
        <dbReference type="SAM" id="MobiDB-lite"/>
    </source>
</evidence>
<organism evidence="3 4">
    <name type="scientific">Rhodotorula graminis (strain WP1)</name>
    <dbReference type="NCBI Taxonomy" id="578459"/>
    <lineage>
        <taxon>Eukaryota</taxon>
        <taxon>Fungi</taxon>
        <taxon>Dikarya</taxon>
        <taxon>Basidiomycota</taxon>
        <taxon>Pucciniomycotina</taxon>
        <taxon>Microbotryomycetes</taxon>
        <taxon>Sporidiobolales</taxon>
        <taxon>Sporidiobolaceae</taxon>
        <taxon>Rhodotorula</taxon>
    </lineage>
</organism>
<reference evidence="3 4" key="1">
    <citation type="journal article" date="2015" name="Front. Microbiol.">
        <title>Genome sequence of the plant growth promoting endophytic yeast Rhodotorula graminis WP1.</title>
        <authorList>
            <person name="Firrincieli A."/>
            <person name="Otillar R."/>
            <person name="Salamov A."/>
            <person name="Schmutz J."/>
            <person name="Khan Z."/>
            <person name="Redman R.S."/>
            <person name="Fleck N.D."/>
            <person name="Lindquist E."/>
            <person name="Grigoriev I.V."/>
            <person name="Doty S.L."/>
        </authorList>
    </citation>
    <scope>NUCLEOTIDE SEQUENCE [LARGE SCALE GENOMIC DNA]</scope>
    <source>
        <strain evidence="3 4">WP1</strain>
    </source>
</reference>
<dbReference type="InterPro" id="IPR051553">
    <property type="entry name" value="Ran_GTPase-activating"/>
</dbReference>
<dbReference type="GO" id="GO:0005085">
    <property type="term" value="F:guanyl-nucleotide exchange factor activity"/>
    <property type="evidence" value="ECO:0007669"/>
    <property type="project" value="TreeGrafter"/>
</dbReference>
<feature type="compositionally biased region" description="Acidic residues" evidence="2">
    <location>
        <begin position="613"/>
        <end position="622"/>
    </location>
</feature>
<evidence type="ECO:0000313" key="3">
    <source>
        <dbReference type="EMBL" id="KPV75230.1"/>
    </source>
</evidence>
<dbReference type="AlphaFoldDB" id="A0A194S3Z3"/>
<dbReference type="Pfam" id="PF13540">
    <property type="entry name" value="RCC1_2"/>
    <property type="match status" value="1"/>
</dbReference>
<dbReference type="PROSITE" id="PS50012">
    <property type="entry name" value="RCC1_3"/>
    <property type="match status" value="2"/>
</dbReference>
<evidence type="ECO:0008006" key="5">
    <source>
        <dbReference type="Google" id="ProtNLM"/>
    </source>
</evidence>
<feature type="region of interest" description="Disordered" evidence="2">
    <location>
        <begin position="594"/>
        <end position="622"/>
    </location>
</feature>
<dbReference type="GO" id="GO:0005737">
    <property type="term" value="C:cytoplasm"/>
    <property type="evidence" value="ECO:0007669"/>
    <property type="project" value="TreeGrafter"/>
</dbReference>